<accession>A0A2W7PXX2</accession>
<gene>
    <name evidence="1" type="ORF">LX69_02412</name>
</gene>
<dbReference type="AlphaFoldDB" id="A0A2W7PXX2"/>
<sequence length="92" mass="11051">MIRSHLWINGDNQITIPLSKFNFKLLLISHFQRSYQLMRTYSLQIKITNHLELFNQPCKNTGLLILKDRISTLLHKHSFFQDEHSHLIYETQ</sequence>
<proteinExistence type="predicted"/>
<dbReference type="Proteomes" id="UP000249239">
    <property type="component" value="Unassembled WGS sequence"/>
</dbReference>
<protein>
    <submittedName>
        <fullName evidence="1">Uncharacterized protein</fullName>
    </submittedName>
</protein>
<dbReference type="EMBL" id="QKZK01000020">
    <property type="protein sequence ID" value="PZX14399.1"/>
    <property type="molecule type" value="Genomic_DNA"/>
</dbReference>
<reference evidence="1 2" key="1">
    <citation type="submission" date="2018-06" db="EMBL/GenBank/DDBJ databases">
        <title>Genomic Encyclopedia of Archaeal and Bacterial Type Strains, Phase II (KMG-II): from individual species to whole genera.</title>
        <authorList>
            <person name="Goeker M."/>
        </authorList>
    </citation>
    <scope>NUCLEOTIDE SEQUENCE [LARGE SCALE GENOMIC DNA]</scope>
    <source>
        <strain evidence="1 2">DSM 6779</strain>
    </source>
</reference>
<keyword evidence="2" id="KW-1185">Reference proteome</keyword>
<name>A0A2W7PXX2_9BACT</name>
<evidence type="ECO:0000313" key="2">
    <source>
        <dbReference type="Proteomes" id="UP000249239"/>
    </source>
</evidence>
<evidence type="ECO:0000313" key="1">
    <source>
        <dbReference type="EMBL" id="PZX14399.1"/>
    </source>
</evidence>
<comment type="caution">
    <text evidence="1">The sequence shown here is derived from an EMBL/GenBank/DDBJ whole genome shotgun (WGS) entry which is preliminary data.</text>
</comment>
<organism evidence="1 2">
    <name type="scientific">Breznakibacter xylanolyticus</name>
    <dbReference type="NCBI Taxonomy" id="990"/>
    <lineage>
        <taxon>Bacteria</taxon>
        <taxon>Pseudomonadati</taxon>
        <taxon>Bacteroidota</taxon>
        <taxon>Bacteroidia</taxon>
        <taxon>Marinilabiliales</taxon>
        <taxon>Marinilabiliaceae</taxon>
        <taxon>Breznakibacter</taxon>
    </lineage>
</organism>